<dbReference type="GeneTree" id="ENSGT00940000157161"/>
<feature type="region of interest" description="Disordered" evidence="1">
    <location>
        <begin position="49"/>
        <end position="93"/>
    </location>
</feature>
<evidence type="ECO:0000256" key="1">
    <source>
        <dbReference type="SAM" id="MobiDB-lite"/>
    </source>
</evidence>
<feature type="compositionally biased region" description="Low complexity" evidence="1">
    <location>
        <begin position="81"/>
        <end position="93"/>
    </location>
</feature>
<organism evidence="3 4">
    <name type="scientific">Hucho hucho</name>
    <name type="common">huchen</name>
    <dbReference type="NCBI Taxonomy" id="62062"/>
    <lineage>
        <taxon>Eukaryota</taxon>
        <taxon>Metazoa</taxon>
        <taxon>Chordata</taxon>
        <taxon>Craniata</taxon>
        <taxon>Vertebrata</taxon>
        <taxon>Euteleostomi</taxon>
        <taxon>Actinopterygii</taxon>
        <taxon>Neopterygii</taxon>
        <taxon>Teleostei</taxon>
        <taxon>Protacanthopterygii</taxon>
        <taxon>Salmoniformes</taxon>
        <taxon>Salmonidae</taxon>
        <taxon>Salmoninae</taxon>
        <taxon>Hucho</taxon>
    </lineage>
</organism>
<dbReference type="STRING" id="62062.ENSHHUP00000082449"/>
<feature type="domain" description="Serine/threonine-protein kinase WNK CCTL2" evidence="2">
    <location>
        <begin position="1"/>
        <end position="48"/>
    </location>
</feature>
<dbReference type="Proteomes" id="UP000314982">
    <property type="component" value="Unassembled WGS sequence"/>
</dbReference>
<accession>A0A4W5RDP1</accession>
<name>A0A4W5RDP1_9TELE</name>
<reference evidence="3" key="3">
    <citation type="submission" date="2025-09" db="UniProtKB">
        <authorList>
            <consortium name="Ensembl"/>
        </authorList>
    </citation>
    <scope>IDENTIFICATION</scope>
</reference>
<evidence type="ECO:0000259" key="2">
    <source>
        <dbReference type="Pfam" id="PF24889"/>
    </source>
</evidence>
<protein>
    <recommendedName>
        <fullName evidence="2">Serine/threonine-protein kinase WNK CCTL2 domain-containing protein</fullName>
    </recommendedName>
</protein>
<dbReference type="Ensembl" id="ENSHHUT00000085056.1">
    <property type="protein sequence ID" value="ENSHHUP00000082449.1"/>
    <property type="gene ID" value="ENSHHUG00000047913.1"/>
</dbReference>
<dbReference type="InterPro" id="IPR056865">
    <property type="entry name" value="CCTL2_WNK"/>
</dbReference>
<reference evidence="4" key="1">
    <citation type="submission" date="2018-06" db="EMBL/GenBank/DDBJ databases">
        <title>Genome assembly of Danube salmon.</title>
        <authorList>
            <person name="Macqueen D.J."/>
            <person name="Gundappa M.K."/>
        </authorList>
    </citation>
    <scope>NUCLEOTIDE SEQUENCE [LARGE SCALE GENOMIC DNA]</scope>
</reference>
<dbReference type="AlphaFoldDB" id="A0A4W5RDP1"/>
<sequence>MVTFKFDLDGDAPEEIAIYMAENFFILPIEKEMFIDQLKDIVDKAEDMLSEDMEGETDSALGGSPQLGNTSWGPGGEVRGTSQTQLTETSLLT</sequence>
<evidence type="ECO:0000313" key="3">
    <source>
        <dbReference type="Ensembl" id="ENSHHUP00000082449.1"/>
    </source>
</evidence>
<keyword evidence="4" id="KW-1185">Reference proteome</keyword>
<dbReference type="Pfam" id="PF24889">
    <property type="entry name" value="CCTL2_WNK"/>
    <property type="match status" value="1"/>
</dbReference>
<reference evidence="3" key="2">
    <citation type="submission" date="2025-08" db="UniProtKB">
        <authorList>
            <consortium name="Ensembl"/>
        </authorList>
    </citation>
    <scope>IDENTIFICATION</scope>
</reference>
<proteinExistence type="predicted"/>
<evidence type="ECO:0000313" key="4">
    <source>
        <dbReference type="Proteomes" id="UP000314982"/>
    </source>
</evidence>
<dbReference type="Gene3D" id="3.10.20.90">
    <property type="entry name" value="Phosphatidylinositol 3-kinase Catalytic Subunit, Chain A, domain 1"/>
    <property type="match status" value="1"/>
</dbReference>